<protein>
    <recommendedName>
        <fullName evidence="2">Heme chaperone HemW</fullName>
    </recommendedName>
</protein>
<dbReference type="SFLD" id="SFLDS00029">
    <property type="entry name" value="Radical_SAM"/>
    <property type="match status" value="1"/>
</dbReference>
<keyword evidence="2" id="KW-0411">Iron-sulfur</keyword>
<evidence type="ECO:0000256" key="2">
    <source>
        <dbReference type="RuleBase" id="RU364116"/>
    </source>
</evidence>
<dbReference type="AlphaFoldDB" id="A0A0D8JB79"/>
<proteinExistence type="inferred from homology"/>
<dbReference type="OrthoDB" id="9808022at2"/>
<keyword evidence="2" id="KW-0349">Heme</keyword>
<dbReference type="Pfam" id="PF04055">
    <property type="entry name" value="Radical_SAM"/>
    <property type="match status" value="1"/>
</dbReference>
<dbReference type="SFLD" id="SFLDG01082">
    <property type="entry name" value="B12-binding_domain_containing"/>
    <property type="match status" value="1"/>
</dbReference>
<evidence type="ECO:0000313" key="4">
    <source>
        <dbReference type="EMBL" id="KJF44177.1"/>
    </source>
</evidence>
<dbReference type="EMBL" id="JRHC01000001">
    <property type="protein sequence ID" value="KJF44177.1"/>
    <property type="molecule type" value="Genomic_DNA"/>
</dbReference>
<dbReference type="InterPro" id="IPR004559">
    <property type="entry name" value="HemW-like"/>
</dbReference>
<dbReference type="Pfam" id="PF06969">
    <property type="entry name" value="HemN_C"/>
    <property type="match status" value="1"/>
</dbReference>
<dbReference type="SFLD" id="SFLDF00288">
    <property type="entry name" value="HemN-like__clustered_with_nucl"/>
    <property type="match status" value="1"/>
</dbReference>
<dbReference type="InterPro" id="IPR034505">
    <property type="entry name" value="Coproporphyrinogen-III_oxidase"/>
</dbReference>
<evidence type="ECO:0000313" key="5">
    <source>
        <dbReference type="Proteomes" id="UP000032544"/>
    </source>
</evidence>
<dbReference type="GO" id="GO:0006779">
    <property type="term" value="P:porphyrin-containing compound biosynthetic process"/>
    <property type="evidence" value="ECO:0007669"/>
    <property type="project" value="InterPro"/>
</dbReference>
<dbReference type="Proteomes" id="UP000032544">
    <property type="component" value="Unassembled WGS sequence"/>
</dbReference>
<dbReference type="SFLD" id="SFLDG01065">
    <property type="entry name" value="anaerobic_coproporphyrinogen-I"/>
    <property type="match status" value="1"/>
</dbReference>
<dbReference type="NCBIfam" id="TIGR00539">
    <property type="entry name" value="hemN_rel"/>
    <property type="match status" value="1"/>
</dbReference>
<evidence type="ECO:0000259" key="3">
    <source>
        <dbReference type="PROSITE" id="PS51918"/>
    </source>
</evidence>
<gene>
    <name evidence="4" type="ORF">LH29_01215</name>
</gene>
<dbReference type="SMART" id="SM00729">
    <property type="entry name" value="Elp3"/>
    <property type="match status" value="1"/>
</dbReference>
<keyword evidence="2" id="KW-0479">Metal-binding</keyword>
<reference evidence="4 5" key="1">
    <citation type="submission" date="2014-09" db="EMBL/GenBank/DDBJ databases">
        <title>Draft Genome Sequence of Draconibacterium sp. JN14CK-3.</title>
        <authorList>
            <person name="Dong C."/>
            <person name="Lai Q."/>
            <person name="Shao Z."/>
        </authorList>
    </citation>
    <scope>NUCLEOTIDE SEQUENCE [LARGE SCALE GENOMIC DNA]</scope>
    <source>
        <strain evidence="4 5">JN14CK-3</strain>
    </source>
</reference>
<dbReference type="Gene3D" id="3.80.30.20">
    <property type="entry name" value="tm_1862 like domain"/>
    <property type="match status" value="1"/>
</dbReference>
<dbReference type="InterPro" id="IPR006638">
    <property type="entry name" value="Elp3/MiaA/NifB-like_rSAM"/>
</dbReference>
<dbReference type="SUPFAM" id="SSF102114">
    <property type="entry name" value="Radical SAM enzymes"/>
    <property type="match status" value="1"/>
</dbReference>
<dbReference type="RefSeq" id="WP_045025740.1">
    <property type="nucleotide sequence ID" value="NZ_JRHC01000001.1"/>
</dbReference>
<keyword evidence="5" id="KW-1185">Reference proteome</keyword>
<dbReference type="PATRIC" id="fig|1544798.3.peg.248"/>
<comment type="function">
    <text evidence="2">Probably acts as a heme chaperone, transferring heme to an unknown acceptor. Binds one molecule of heme per monomer, possibly covalently. Binds 1 [4Fe-4S] cluster. The cluster is coordinated with 3 cysteines and an exchangeable S-adenosyl-L-methionine.</text>
</comment>
<keyword evidence="2" id="KW-0143">Chaperone</keyword>
<keyword evidence="2" id="KW-0949">S-adenosyl-L-methionine</keyword>
<dbReference type="GO" id="GO:0005737">
    <property type="term" value="C:cytoplasm"/>
    <property type="evidence" value="ECO:0007669"/>
    <property type="project" value="UniProtKB-SubCell"/>
</dbReference>
<dbReference type="InterPro" id="IPR010723">
    <property type="entry name" value="HemN_C"/>
</dbReference>
<comment type="similarity">
    <text evidence="1">Belongs to the anaerobic coproporphyrinogen-III oxidase family. HemW subfamily.</text>
</comment>
<keyword evidence="2" id="KW-0408">Iron</keyword>
<dbReference type="InterPro" id="IPR007197">
    <property type="entry name" value="rSAM"/>
</dbReference>
<keyword evidence="2" id="KW-0963">Cytoplasm</keyword>
<dbReference type="PROSITE" id="PS51918">
    <property type="entry name" value="RADICAL_SAM"/>
    <property type="match status" value="1"/>
</dbReference>
<dbReference type="SFLD" id="SFLDF00562">
    <property type="entry name" value="HemN-like__clustered_with_heat"/>
    <property type="match status" value="1"/>
</dbReference>
<dbReference type="GO" id="GO:0004109">
    <property type="term" value="F:coproporphyrinogen oxidase activity"/>
    <property type="evidence" value="ECO:0007669"/>
    <property type="project" value="InterPro"/>
</dbReference>
<feature type="domain" description="Radical SAM core" evidence="3">
    <location>
        <begin position="1"/>
        <end position="231"/>
    </location>
</feature>
<name>A0A0D8JB79_9BACT</name>
<dbReference type="InterPro" id="IPR058240">
    <property type="entry name" value="rSAM_sf"/>
</dbReference>
<comment type="subcellular location">
    <subcellularLocation>
        <location evidence="2">Cytoplasm</location>
    </subcellularLocation>
</comment>
<dbReference type="GO" id="GO:0046872">
    <property type="term" value="F:metal ion binding"/>
    <property type="evidence" value="ECO:0007669"/>
    <property type="project" value="UniProtKB-UniRule"/>
</dbReference>
<sequence>MAGIYIHIPFCRQKCYYCDFYKTVNTSLQHDFIGALKNEAKVRKNYLNNETVETIYFGGGTPSVLTAPEIAEILAVLNKEFTVNSNAEITFEANPDDLSNAYLKYLKQEGINRLSIGIQAFQNRHLEKMNRRHNAAQAVEAIENAAKNGFSNLSADLIYGLPDLTPKEWEESLNQMFKLPVKHLSAYHLTYHEGTAFYTWLKKGTLKELKEAESVAQFNTLVDLSIANGFEHYEISNLAKDQLYSRHNTAYWMGTKYLGLGPSAHSFDGVSRRWNDSSVEAYIKAQTNNQTYFDEEKLSENDQYNEYILTRIRTKWGVSEKELEQRFGHEKASYFSRQLAKYNDTGVLQINNEIITLTRKGLFVSDEIMADLIII</sequence>
<dbReference type="InterPro" id="IPR023404">
    <property type="entry name" value="rSAM_horseshoe"/>
</dbReference>
<keyword evidence="2" id="KW-0004">4Fe-4S</keyword>
<organism evidence="4 5">
    <name type="scientific">Draconibacterium sediminis</name>
    <dbReference type="NCBI Taxonomy" id="1544798"/>
    <lineage>
        <taxon>Bacteria</taxon>
        <taxon>Pseudomonadati</taxon>
        <taxon>Bacteroidota</taxon>
        <taxon>Bacteroidia</taxon>
        <taxon>Marinilabiliales</taxon>
        <taxon>Prolixibacteraceae</taxon>
        <taxon>Draconibacterium</taxon>
    </lineage>
</organism>
<dbReference type="STRING" id="1544798.LH29_01215"/>
<accession>A0A0D8JB79</accession>
<dbReference type="PANTHER" id="PTHR13932:SF5">
    <property type="entry name" value="RADICAL S-ADENOSYL METHIONINE DOMAIN-CONTAINING PROTEIN 1, MITOCHONDRIAL"/>
    <property type="match status" value="1"/>
</dbReference>
<comment type="caution">
    <text evidence="4">The sequence shown here is derived from an EMBL/GenBank/DDBJ whole genome shotgun (WGS) entry which is preliminary data.</text>
</comment>
<evidence type="ECO:0000256" key="1">
    <source>
        <dbReference type="ARBA" id="ARBA00006100"/>
    </source>
</evidence>
<dbReference type="GO" id="GO:0051539">
    <property type="term" value="F:4 iron, 4 sulfur cluster binding"/>
    <property type="evidence" value="ECO:0007669"/>
    <property type="project" value="UniProtKB-UniRule"/>
</dbReference>
<dbReference type="PANTHER" id="PTHR13932">
    <property type="entry name" value="COPROPORPHYRINIGEN III OXIDASE"/>
    <property type="match status" value="1"/>
</dbReference>